<dbReference type="GO" id="GO:0016810">
    <property type="term" value="F:hydrolase activity, acting on carbon-nitrogen (but not peptide) bonds"/>
    <property type="evidence" value="ECO:0007669"/>
    <property type="project" value="InterPro"/>
</dbReference>
<dbReference type="EMBL" id="LAZR01015246">
    <property type="protein sequence ID" value="KKM14017.1"/>
    <property type="molecule type" value="Genomic_DNA"/>
</dbReference>
<protein>
    <submittedName>
        <fullName evidence="1">Uncharacterized protein</fullName>
    </submittedName>
</protein>
<dbReference type="InterPro" id="IPR011059">
    <property type="entry name" value="Metal-dep_hydrolase_composite"/>
</dbReference>
<proteinExistence type="predicted"/>
<organism evidence="1">
    <name type="scientific">marine sediment metagenome</name>
    <dbReference type="NCBI Taxonomy" id="412755"/>
    <lineage>
        <taxon>unclassified sequences</taxon>
        <taxon>metagenomes</taxon>
        <taxon>ecological metagenomes</taxon>
    </lineage>
</organism>
<accession>A0A0F9HG06</accession>
<dbReference type="Gene3D" id="2.30.40.10">
    <property type="entry name" value="Urease, subunit C, domain 1"/>
    <property type="match status" value="1"/>
</dbReference>
<dbReference type="AlphaFoldDB" id="A0A0F9HG06"/>
<gene>
    <name evidence="1" type="ORF">LCGC14_1710340</name>
</gene>
<comment type="caution">
    <text evidence="1">The sequence shown here is derived from an EMBL/GenBank/DDBJ whole genome shotgun (WGS) entry which is preliminary data.</text>
</comment>
<evidence type="ECO:0000313" key="1">
    <source>
        <dbReference type="EMBL" id="KKM14017.1"/>
    </source>
</evidence>
<name>A0A0F9HG06_9ZZZZ</name>
<sequence>MTRLWLKQPLAILADGAAGGVVIEDGRMVELVPESGAPSRPVDAVFDASRHVVLPGPGQILVHDGPWR</sequence>
<reference evidence="1" key="1">
    <citation type="journal article" date="2015" name="Nature">
        <title>Complex archaea that bridge the gap between prokaryotes and eukaryotes.</title>
        <authorList>
            <person name="Spang A."/>
            <person name="Saw J.H."/>
            <person name="Jorgensen S.L."/>
            <person name="Zaremba-Niedzwiedzka K."/>
            <person name="Martijn J."/>
            <person name="Lind A.E."/>
            <person name="van Eijk R."/>
            <person name="Schleper C."/>
            <person name="Guy L."/>
            <person name="Ettema T.J."/>
        </authorList>
    </citation>
    <scope>NUCLEOTIDE SEQUENCE</scope>
</reference>